<dbReference type="AlphaFoldDB" id="X0S0T6"/>
<dbReference type="EMBL" id="BARS01000268">
    <property type="protein sequence ID" value="GAF74663.1"/>
    <property type="molecule type" value="Genomic_DNA"/>
</dbReference>
<name>X0S0T6_9ZZZZ</name>
<comment type="caution">
    <text evidence="1">The sequence shown here is derived from an EMBL/GenBank/DDBJ whole genome shotgun (WGS) entry which is preliminary data.</text>
</comment>
<organism evidence="1">
    <name type="scientific">marine sediment metagenome</name>
    <dbReference type="NCBI Taxonomy" id="412755"/>
    <lineage>
        <taxon>unclassified sequences</taxon>
        <taxon>metagenomes</taxon>
        <taxon>ecological metagenomes</taxon>
    </lineage>
</organism>
<proteinExistence type="predicted"/>
<protein>
    <submittedName>
        <fullName evidence="1">Uncharacterized protein</fullName>
    </submittedName>
</protein>
<sequence>MLKELVTQNLKHVTSVPIKTIMWFIKSLGEFGDGSQIPVIADLSGTSLHAMSFFSYFSDAPTFNTYDLILDEEPQVTLEDILNAISEKEETKEDFTTA</sequence>
<reference evidence="1" key="1">
    <citation type="journal article" date="2014" name="Front. Microbiol.">
        <title>High frequency of phylogenetically diverse reductive dehalogenase-homologous genes in deep subseafloor sedimentary metagenomes.</title>
        <authorList>
            <person name="Kawai M."/>
            <person name="Futagami T."/>
            <person name="Toyoda A."/>
            <person name="Takaki Y."/>
            <person name="Nishi S."/>
            <person name="Hori S."/>
            <person name="Arai W."/>
            <person name="Tsubouchi T."/>
            <person name="Morono Y."/>
            <person name="Uchiyama I."/>
            <person name="Ito T."/>
            <person name="Fujiyama A."/>
            <person name="Inagaki F."/>
            <person name="Takami H."/>
        </authorList>
    </citation>
    <scope>NUCLEOTIDE SEQUENCE</scope>
    <source>
        <strain evidence="1">Expedition CK06-06</strain>
    </source>
</reference>
<gene>
    <name evidence="1" type="ORF">S01H1_00710</name>
</gene>
<evidence type="ECO:0000313" key="1">
    <source>
        <dbReference type="EMBL" id="GAF74663.1"/>
    </source>
</evidence>
<accession>X0S0T6</accession>